<dbReference type="EMBL" id="CP036298">
    <property type="protein sequence ID" value="QDV26983.1"/>
    <property type="molecule type" value="Genomic_DNA"/>
</dbReference>
<dbReference type="InterPro" id="IPR001041">
    <property type="entry name" value="2Fe-2S_ferredoxin-type"/>
</dbReference>
<dbReference type="InterPro" id="IPR050415">
    <property type="entry name" value="MRET"/>
</dbReference>
<dbReference type="SUPFAM" id="SSF63380">
    <property type="entry name" value="Riboflavin synthase domain-like"/>
    <property type="match status" value="1"/>
</dbReference>
<dbReference type="RefSeq" id="WP_145083671.1">
    <property type="nucleotide sequence ID" value="NZ_CP036298.1"/>
</dbReference>
<dbReference type="AlphaFoldDB" id="A0A518GEG6"/>
<sequence>MFATLALSVAAITLLLVSGTQFAMTGFSVARASKRARTSRSREMYQLRQAAQVARLKSELHSVANGSEMQWRVMEVAQVIQESDDCRSFYLVDPYGQALPDFRPGQYLMVRPAIAGAFQTTRCYSLSAAPDPRYWRITVKRQELPAGVTESKRGGGLSIWLHDTIRSGDCLLIGGPGGAFYLPAENRKPLVLLAAGVGITPMASMLRWSLEKTPGRPVTLFYQAKDTTRWPLGENVHRWQASFPHCQVRTFFSRLDSADLQLLKDEYSGDFSSGRIDLDSVANVDHASDSDFYMCGPDAWMESMREGLVAAGIQPDRIHWESFGGVGSQPSSKPAGEHSAVAVRFAHSDVEVEWTDPEQSLWELARASQVEIPSGCLSGVCGGCRVKLLSGQVEYDRKISIELSEDECLTCVGRPTCAVTLDV</sequence>
<keyword evidence="6 11" id="KW-0560">Oxidoreductase</keyword>
<dbReference type="Gene3D" id="3.10.20.30">
    <property type="match status" value="1"/>
</dbReference>
<evidence type="ECO:0000256" key="4">
    <source>
        <dbReference type="ARBA" id="ARBA00022723"/>
    </source>
</evidence>
<keyword evidence="4" id="KW-0479">Metal-binding</keyword>
<dbReference type="GO" id="GO:0050660">
    <property type="term" value="F:flavin adenine dinucleotide binding"/>
    <property type="evidence" value="ECO:0007669"/>
    <property type="project" value="TreeGrafter"/>
</dbReference>
<keyword evidence="12" id="KW-1185">Reference proteome</keyword>
<proteinExistence type="predicted"/>
<dbReference type="Gene3D" id="3.40.50.80">
    <property type="entry name" value="Nucleotide-binding domain of ferredoxin-NADP reductase (FNR) module"/>
    <property type="match status" value="1"/>
</dbReference>
<dbReference type="InterPro" id="IPR036010">
    <property type="entry name" value="2Fe-2S_ferredoxin-like_sf"/>
</dbReference>
<dbReference type="GO" id="GO:0046872">
    <property type="term" value="F:metal ion binding"/>
    <property type="evidence" value="ECO:0007669"/>
    <property type="project" value="UniProtKB-KW"/>
</dbReference>
<evidence type="ECO:0000313" key="12">
    <source>
        <dbReference type="Proteomes" id="UP000318017"/>
    </source>
</evidence>
<protein>
    <submittedName>
        <fullName evidence="11">Flavohemoprotein</fullName>
        <ecNumber evidence="11">1.14.12.17</ecNumber>
    </submittedName>
</protein>
<keyword evidence="5" id="KW-0274">FAD</keyword>
<dbReference type="InterPro" id="IPR039261">
    <property type="entry name" value="FNR_nucleotide-bd"/>
</dbReference>
<feature type="domain" description="FAD-binding FR-type" evidence="10">
    <location>
        <begin position="69"/>
        <end position="183"/>
    </location>
</feature>
<dbReference type="CDD" id="cd06184">
    <property type="entry name" value="flavohem_like_fad_nad_binding"/>
    <property type="match status" value="1"/>
</dbReference>
<evidence type="ECO:0000256" key="5">
    <source>
        <dbReference type="ARBA" id="ARBA00022827"/>
    </source>
</evidence>
<dbReference type="InterPro" id="IPR017938">
    <property type="entry name" value="Riboflavin_synthase-like_b-brl"/>
</dbReference>
<dbReference type="PROSITE" id="PS51384">
    <property type="entry name" value="FAD_FR"/>
    <property type="match status" value="1"/>
</dbReference>
<dbReference type="PANTHER" id="PTHR47354">
    <property type="entry name" value="NADH OXIDOREDUCTASE HCR"/>
    <property type="match status" value="1"/>
</dbReference>
<dbReference type="KEGG" id="ahel:Q31a_53630"/>
<evidence type="ECO:0000256" key="6">
    <source>
        <dbReference type="ARBA" id="ARBA00023002"/>
    </source>
</evidence>
<dbReference type="Proteomes" id="UP000318017">
    <property type="component" value="Chromosome"/>
</dbReference>
<evidence type="ECO:0000256" key="7">
    <source>
        <dbReference type="ARBA" id="ARBA00023004"/>
    </source>
</evidence>
<dbReference type="EC" id="1.14.12.17" evidence="11"/>
<dbReference type="InterPro" id="IPR017927">
    <property type="entry name" value="FAD-bd_FR_type"/>
</dbReference>
<evidence type="ECO:0000256" key="8">
    <source>
        <dbReference type="ARBA" id="ARBA00023014"/>
    </source>
</evidence>
<dbReference type="PROSITE" id="PS51085">
    <property type="entry name" value="2FE2S_FER_2"/>
    <property type="match status" value="1"/>
</dbReference>
<dbReference type="InterPro" id="IPR001433">
    <property type="entry name" value="OxRdtase_FAD/NAD-bd"/>
</dbReference>
<dbReference type="CDD" id="cd00207">
    <property type="entry name" value="fer2"/>
    <property type="match status" value="1"/>
</dbReference>
<evidence type="ECO:0000313" key="11">
    <source>
        <dbReference type="EMBL" id="QDV26983.1"/>
    </source>
</evidence>
<dbReference type="InterPro" id="IPR012675">
    <property type="entry name" value="Beta-grasp_dom_sf"/>
</dbReference>
<dbReference type="Gene3D" id="2.40.30.10">
    <property type="entry name" value="Translation factors"/>
    <property type="match status" value="1"/>
</dbReference>
<name>A0A518GEG6_9BACT</name>
<evidence type="ECO:0000259" key="10">
    <source>
        <dbReference type="PROSITE" id="PS51384"/>
    </source>
</evidence>
<evidence type="ECO:0000256" key="2">
    <source>
        <dbReference type="ARBA" id="ARBA00022630"/>
    </source>
</evidence>
<accession>A0A518GEG6</accession>
<dbReference type="PANTHER" id="PTHR47354:SF8">
    <property type="entry name" value="1,2-PHENYLACETYL-COA EPOXIDASE, SUBUNIT E"/>
    <property type="match status" value="1"/>
</dbReference>
<dbReference type="GO" id="GO:0008941">
    <property type="term" value="F:nitric oxide dioxygenase NAD(P)H activity"/>
    <property type="evidence" value="ECO:0007669"/>
    <property type="project" value="UniProtKB-EC"/>
</dbReference>
<dbReference type="GO" id="GO:0051537">
    <property type="term" value="F:2 iron, 2 sulfur cluster binding"/>
    <property type="evidence" value="ECO:0007669"/>
    <property type="project" value="UniProtKB-KW"/>
</dbReference>
<dbReference type="OrthoDB" id="9801223at2"/>
<keyword evidence="2" id="KW-0285">Flavoprotein</keyword>
<feature type="domain" description="2Fe-2S ferredoxin-type" evidence="9">
    <location>
        <begin position="341"/>
        <end position="423"/>
    </location>
</feature>
<evidence type="ECO:0000259" key="9">
    <source>
        <dbReference type="PROSITE" id="PS51085"/>
    </source>
</evidence>
<reference evidence="11 12" key="1">
    <citation type="submission" date="2019-02" db="EMBL/GenBank/DDBJ databases">
        <title>Deep-cultivation of Planctomycetes and their phenomic and genomic characterization uncovers novel biology.</title>
        <authorList>
            <person name="Wiegand S."/>
            <person name="Jogler M."/>
            <person name="Boedeker C."/>
            <person name="Pinto D."/>
            <person name="Vollmers J."/>
            <person name="Rivas-Marin E."/>
            <person name="Kohn T."/>
            <person name="Peeters S.H."/>
            <person name="Heuer A."/>
            <person name="Rast P."/>
            <person name="Oberbeckmann S."/>
            <person name="Bunk B."/>
            <person name="Jeske O."/>
            <person name="Meyerdierks A."/>
            <person name="Storesund J.E."/>
            <person name="Kallscheuer N."/>
            <person name="Luecker S."/>
            <person name="Lage O.M."/>
            <person name="Pohl T."/>
            <person name="Merkel B.J."/>
            <person name="Hornburger P."/>
            <person name="Mueller R.-W."/>
            <person name="Bruemmer F."/>
            <person name="Labrenz M."/>
            <person name="Spormann A.M."/>
            <person name="Op den Camp H."/>
            <person name="Overmann J."/>
            <person name="Amann R."/>
            <person name="Jetten M.S.M."/>
            <person name="Mascher T."/>
            <person name="Medema M.H."/>
            <person name="Devos D.P."/>
            <person name="Kaster A.-K."/>
            <person name="Ovreas L."/>
            <person name="Rohde M."/>
            <person name="Galperin M.Y."/>
            <person name="Jogler C."/>
        </authorList>
    </citation>
    <scope>NUCLEOTIDE SEQUENCE [LARGE SCALE GENOMIC DNA]</scope>
    <source>
        <strain evidence="11 12">Q31a</strain>
    </source>
</reference>
<evidence type="ECO:0000256" key="3">
    <source>
        <dbReference type="ARBA" id="ARBA00022714"/>
    </source>
</evidence>
<keyword evidence="7" id="KW-0408">Iron</keyword>
<dbReference type="Pfam" id="PF00175">
    <property type="entry name" value="NAD_binding_1"/>
    <property type="match status" value="1"/>
</dbReference>
<organism evidence="11 12">
    <name type="scientific">Aureliella helgolandensis</name>
    <dbReference type="NCBI Taxonomy" id="2527968"/>
    <lineage>
        <taxon>Bacteria</taxon>
        <taxon>Pseudomonadati</taxon>
        <taxon>Planctomycetota</taxon>
        <taxon>Planctomycetia</taxon>
        <taxon>Pirellulales</taxon>
        <taxon>Pirellulaceae</taxon>
        <taxon>Aureliella</taxon>
    </lineage>
</organism>
<evidence type="ECO:0000256" key="1">
    <source>
        <dbReference type="ARBA" id="ARBA00001974"/>
    </source>
</evidence>
<dbReference type="PRINTS" id="PR00371">
    <property type="entry name" value="FPNCR"/>
</dbReference>
<dbReference type="SUPFAM" id="SSF52343">
    <property type="entry name" value="Ferredoxin reductase-like, C-terminal NADP-linked domain"/>
    <property type="match status" value="1"/>
</dbReference>
<dbReference type="InterPro" id="IPR001709">
    <property type="entry name" value="Flavoprot_Pyr_Nucl_cyt_Rdtase"/>
</dbReference>
<dbReference type="Pfam" id="PF00111">
    <property type="entry name" value="Fer2"/>
    <property type="match status" value="1"/>
</dbReference>
<dbReference type="PROSITE" id="PS00197">
    <property type="entry name" value="2FE2S_FER_1"/>
    <property type="match status" value="1"/>
</dbReference>
<dbReference type="InterPro" id="IPR006058">
    <property type="entry name" value="2Fe2S_fd_BS"/>
</dbReference>
<keyword evidence="8" id="KW-0411">Iron-sulfur</keyword>
<comment type="cofactor">
    <cofactor evidence="1">
        <name>FAD</name>
        <dbReference type="ChEBI" id="CHEBI:57692"/>
    </cofactor>
</comment>
<gene>
    <name evidence="11" type="primary">hmp_2</name>
    <name evidence="11" type="ORF">Q31a_53630</name>
</gene>
<keyword evidence="3" id="KW-0001">2Fe-2S</keyword>
<dbReference type="SUPFAM" id="SSF54292">
    <property type="entry name" value="2Fe-2S ferredoxin-like"/>
    <property type="match status" value="1"/>
</dbReference>